<dbReference type="Gene3D" id="1.10.260.40">
    <property type="entry name" value="lambda repressor-like DNA-binding domains"/>
    <property type="match status" value="1"/>
</dbReference>
<gene>
    <name evidence="3" type="ORF">SAMN05421732_10186</name>
</gene>
<proteinExistence type="predicted"/>
<name>A0A1G6GNY4_9GAMM</name>
<dbReference type="PROSITE" id="PS50943">
    <property type="entry name" value="HTH_CROC1"/>
    <property type="match status" value="1"/>
</dbReference>
<organism evidence="3 4">
    <name type="scientific">Acinetobacter kookii</name>
    <dbReference type="NCBI Taxonomy" id="1226327"/>
    <lineage>
        <taxon>Bacteria</taxon>
        <taxon>Pseudomonadati</taxon>
        <taxon>Pseudomonadota</taxon>
        <taxon>Gammaproteobacteria</taxon>
        <taxon>Moraxellales</taxon>
        <taxon>Moraxellaceae</taxon>
        <taxon>Acinetobacter</taxon>
    </lineage>
</organism>
<dbReference type="Proteomes" id="UP000243468">
    <property type="component" value="Unassembled WGS sequence"/>
</dbReference>
<dbReference type="PANTHER" id="PTHR36924">
    <property type="entry name" value="ANTITOXIN HIGA-1"/>
    <property type="match status" value="1"/>
</dbReference>
<keyword evidence="4" id="KW-1185">Reference proteome</keyword>
<reference evidence="4" key="1">
    <citation type="submission" date="2016-09" db="EMBL/GenBank/DDBJ databases">
        <authorList>
            <person name="Varghese N."/>
            <person name="Submissions S."/>
        </authorList>
    </citation>
    <scope>NUCLEOTIDE SEQUENCE [LARGE SCALE GENOMIC DNA]</scope>
    <source>
        <strain evidence="4">ANC 4667</strain>
    </source>
</reference>
<dbReference type="RefSeq" id="WP_092818173.1">
    <property type="nucleotide sequence ID" value="NZ_BAABKJ010000007.1"/>
</dbReference>
<dbReference type="SUPFAM" id="SSF47413">
    <property type="entry name" value="lambda repressor-like DNA-binding domains"/>
    <property type="match status" value="1"/>
</dbReference>
<dbReference type="OrthoDB" id="9793869at2"/>
<dbReference type="GO" id="GO:0003677">
    <property type="term" value="F:DNA binding"/>
    <property type="evidence" value="ECO:0007669"/>
    <property type="project" value="UniProtKB-KW"/>
</dbReference>
<dbReference type="InterPro" id="IPR013430">
    <property type="entry name" value="Toxin_antidote_HigA"/>
</dbReference>
<dbReference type="EMBL" id="FMYO01000001">
    <property type="protein sequence ID" value="SDB82896.1"/>
    <property type="molecule type" value="Genomic_DNA"/>
</dbReference>
<accession>A0A1G6GNY4</accession>
<dbReference type="Pfam" id="PF01381">
    <property type="entry name" value="HTH_3"/>
    <property type="match status" value="1"/>
</dbReference>
<feature type="domain" description="HTH cro/C1-type" evidence="2">
    <location>
        <begin position="24"/>
        <end position="66"/>
    </location>
</feature>
<sequence length="94" mass="10605">MNMMFNAPHPGEMLREYIGETPVTEAAQALGVTRANLSRILNGHTGISADMAIRLSEALETSPEFWLNLQMQHDLWIASQRQRPVIKKLVQDFA</sequence>
<dbReference type="NCBIfam" id="TIGR02607">
    <property type="entry name" value="antidote_HigA"/>
    <property type="match status" value="1"/>
</dbReference>
<dbReference type="PANTHER" id="PTHR36924:SF1">
    <property type="entry name" value="ANTITOXIN HIGA-1"/>
    <property type="match status" value="1"/>
</dbReference>
<protein>
    <submittedName>
        <fullName evidence="3">Addiction module antidote protein, HigA family</fullName>
    </submittedName>
</protein>
<dbReference type="AlphaFoldDB" id="A0A1G6GNY4"/>
<evidence type="ECO:0000313" key="3">
    <source>
        <dbReference type="EMBL" id="SDB82896.1"/>
    </source>
</evidence>
<dbReference type="InterPro" id="IPR001387">
    <property type="entry name" value="Cro/C1-type_HTH"/>
</dbReference>
<dbReference type="CDD" id="cd00093">
    <property type="entry name" value="HTH_XRE"/>
    <property type="match status" value="1"/>
</dbReference>
<evidence type="ECO:0000256" key="1">
    <source>
        <dbReference type="ARBA" id="ARBA00023125"/>
    </source>
</evidence>
<keyword evidence="1" id="KW-0238">DNA-binding</keyword>
<dbReference type="STRING" id="1226327.SAMN05421732_10186"/>
<dbReference type="SMART" id="SM00530">
    <property type="entry name" value="HTH_XRE"/>
    <property type="match status" value="1"/>
</dbReference>
<evidence type="ECO:0000313" key="4">
    <source>
        <dbReference type="Proteomes" id="UP000243468"/>
    </source>
</evidence>
<dbReference type="InterPro" id="IPR010982">
    <property type="entry name" value="Lambda_DNA-bd_dom_sf"/>
</dbReference>
<evidence type="ECO:0000259" key="2">
    <source>
        <dbReference type="PROSITE" id="PS50943"/>
    </source>
</evidence>